<dbReference type="GO" id="GO:0003924">
    <property type="term" value="F:GTPase activity"/>
    <property type="evidence" value="ECO:0007669"/>
    <property type="project" value="InterPro"/>
</dbReference>
<dbReference type="SUPFAM" id="SSF52540">
    <property type="entry name" value="P-loop containing nucleoside triphosphate hydrolases"/>
    <property type="match status" value="1"/>
</dbReference>
<keyword evidence="9" id="KW-1185">Reference proteome</keyword>
<evidence type="ECO:0000256" key="1">
    <source>
        <dbReference type="ARBA" id="ARBA00022741"/>
    </source>
</evidence>
<dbReference type="Gene3D" id="3.30.70.870">
    <property type="entry name" value="Elongation Factor G (Translational Gtpase), domain 3"/>
    <property type="match status" value="1"/>
</dbReference>
<dbReference type="SMART" id="SM00838">
    <property type="entry name" value="EFG_C"/>
    <property type="match status" value="1"/>
</dbReference>
<evidence type="ECO:0000313" key="10">
    <source>
        <dbReference type="Proteomes" id="UP000596035"/>
    </source>
</evidence>
<dbReference type="EMBL" id="CP021422">
    <property type="protein sequence ID" value="ASB39467.1"/>
    <property type="molecule type" value="Genomic_DNA"/>
</dbReference>
<name>A0A1Z2XM12_9FIRM</name>
<dbReference type="SUPFAM" id="SSF54211">
    <property type="entry name" value="Ribosomal protein S5 domain 2-like"/>
    <property type="match status" value="1"/>
</dbReference>
<dbReference type="EMBL" id="CP065321">
    <property type="protein sequence ID" value="QQR28757.1"/>
    <property type="molecule type" value="Genomic_DNA"/>
</dbReference>
<gene>
    <name evidence="7" type="ORF">ADH66_01635</name>
    <name evidence="8" type="ORF">I5Q82_11660</name>
</gene>
<dbReference type="InterPro" id="IPR035650">
    <property type="entry name" value="Tet_C"/>
</dbReference>
<dbReference type="SUPFAM" id="SSF50447">
    <property type="entry name" value="Translation proteins"/>
    <property type="match status" value="1"/>
</dbReference>
<dbReference type="InterPro" id="IPR020568">
    <property type="entry name" value="Ribosomal_Su5_D2-typ_SF"/>
</dbReference>
<dbReference type="InterPro" id="IPR005225">
    <property type="entry name" value="Small_GTP-bd"/>
</dbReference>
<keyword evidence="2" id="KW-0648">Protein biosynthesis</keyword>
<dbReference type="RefSeq" id="WP_066536559.1">
    <property type="nucleotide sequence ID" value="NZ_CP021422.1"/>
</dbReference>
<dbReference type="InterPro" id="IPR014721">
    <property type="entry name" value="Ribsml_uS5_D2-typ_fold_subgr"/>
</dbReference>
<dbReference type="InterPro" id="IPR000640">
    <property type="entry name" value="EFG_V-like"/>
</dbReference>
<dbReference type="PROSITE" id="PS51722">
    <property type="entry name" value="G_TR_2"/>
    <property type="match status" value="1"/>
</dbReference>
<reference evidence="7" key="1">
    <citation type="journal article" date="2017" name="Genome Announc.">
        <title>High-Quality Whole-Genome Sequences of the Oligo-Mouse-Microbiota Bacterial Community.</title>
        <authorList>
            <person name="Garzetti D."/>
            <person name="Brugiroux S."/>
            <person name="Bunk B."/>
            <person name="Pukall R."/>
            <person name="McCoy K.D."/>
            <person name="Macpherson A.J."/>
            <person name="Stecher B."/>
        </authorList>
    </citation>
    <scope>NUCLEOTIDE SEQUENCE</scope>
    <source>
        <strain evidence="7">KB18</strain>
    </source>
</reference>
<feature type="region of interest" description="Disordered" evidence="5">
    <location>
        <begin position="687"/>
        <end position="719"/>
    </location>
</feature>
<feature type="domain" description="Tr-type G" evidence="6">
    <location>
        <begin position="1"/>
        <end position="226"/>
    </location>
</feature>
<evidence type="ECO:0000259" key="6">
    <source>
        <dbReference type="PROSITE" id="PS51722"/>
    </source>
</evidence>
<dbReference type="Pfam" id="PF05991">
    <property type="entry name" value="NYN_YacP"/>
    <property type="match status" value="1"/>
</dbReference>
<dbReference type="PANTHER" id="PTHR43261:SF1">
    <property type="entry name" value="RIBOSOME-RELEASING FACTOR 2, MITOCHONDRIAL"/>
    <property type="match status" value="1"/>
</dbReference>
<dbReference type="SMART" id="SM00889">
    <property type="entry name" value="EFG_IV"/>
    <property type="match status" value="1"/>
</dbReference>
<dbReference type="Gene3D" id="3.30.70.240">
    <property type="match status" value="1"/>
</dbReference>
<dbReference type="Pfam" id="PF00009">
    <property type="entry name" value="GTP_EFTU"/>
    <property type="match status" value="1"/>
</dbReference>
<dbReference type="InterPro" id="IPR027417">
    <property type="entry name" value="P-loop_NTPase"/>
</dbReference>
<dbReference type="Gene3D" id="3.30.230.10">
    <property type="match status" value="1"/>
</dbReference>
<accession>A0A1Z2XM12</accession>
<evidence type="ECO:0000256" key="5">
    <source>
        <dbReference type="SAM" id="MobiDB-lite"/>
    </source>
</evidence>
<keyword evidence="1" id="KW-0547">Nucleotide-binding</keyword>
<dbReference type="NCBIfam" id="TIGR00231">
    <property type="entry name" value="small_GTP"/>
    <property type="match status" value="1"/>
</dbReference>
<evidence type="ECO:0000256" key="2">
    <source>
        <dbReference type="ARBA" id="ARBA00022917"/>
    </source>
</evidence>
<feature type="region of interest" description="Disordered" evidence="5">
    <location>
        <begin position="647"/>
        <end position="666"/>
    </location>
</feature>
<dbReference type="Gene3D" id="2.40.30.10">
    <property type="entry name" value="Translation factors"/>
    <property type="match status" value="1"/>
</dbReference>
<sequence>MRKLTVGLLAHVDAGKTTLSEALLYRGGALRTLGRVDHADAFLDHDSLERARGITIFLKQAVLPLPDVELTLLDTPGHVDFAAEAERTLQVLDCALLVVSGPDGPQGHTLTLWRLLERHKVPVFLFLNKMDQPVDQAALLEKLKHTLSPNLLNMDAYGEDSFFETAALGDEAALSEYLETGSIDEPTLRRLISERKCFPCFFGSALKLRGVDRLLDGLTRLAPRPQWGGNFAARVYKITRDDRGARLTHVKITGGSLGVKETIDLPGGGEKVNEIRVYSGAKFTPQSSVKAGTICAITGLSSTFPGQALGAEKSSPPPALEPAIAYRMLLPEGVPANSVLPKLRELSEEDPQLHLEWNEALGQITVRLMGRIQAEILKRVILDRFGLEVEFSQGSVVYKETIAAPVEGVGHFEPLRHYAEVHLLLEPLPLGSGVELAAACSEDDFAGNWQRLVLTHLAEKVYRGVLTGSALTDVRITLVAGRAHLKHTEGGDFRQATYRAVRQGLMKARSVLLEPWYSLRLEVPAESLGRVLTDIQRMGGGAGQPQTVGEETVIEASVPVAAFGDYAAEVAAYTKGRGRVSCTLSGYKPCPDQESVIKSIGYDPEKDLEDPPGSVFCGHGASFLVPWNEVESYMHLPALKLGADGVPFVPAPGEPDNSSPRGSRPLAPLEADKELLAIFERTYGPIKPRAFEPAPRPKRPASSPNDPKSPRRPIELPPQGPEYLLVDGYNMIFAWEELNALSKLDLSAARTALADILCNYQGFRQNRIILVFDAYKVPGGAGSVTKYHNIHIVYTKEAETADAYIEKASYQLTKVHRRVLVASADFAEQLIILGHGALRMSAQELRLEVEQANGEIRDILARQALLPKGGGNMREAFRKATEDKDKY</sequence>
<dbReference type="PANTHER" id="PTHR43261">
    <property type="entry name" value="TRANSLATION ELONGATION FACTOR G-RELATED"/>
    <property type="match status" value="1"/>
</dbReference>
<dbReference type="Proteomes" id="UP000196710">
    <property type="component" value="Chromosome"/>
</dbReference>
<dbReference type="GO" id="GO:0046677">
    <property type="term" value="P:response to antibiotic"/>
    <property type="evidence" value="ECO:0007669"/>
    <property type="project" value="UniProtKB-KW"/>
</dbReference>
<evidence type="ECO:0000313" key="7">
    <source>
        <dbReference type="EMBL" id="ASB39467.1"/>
    </source>
</evidence>
<dbReference type="SUPFAM" id="SSF54980">
    <property type="entry name" value="EF-G C-terminal domain-like"/>
    <property type="match status" value="2"/>
</dbReference>
<dbReference type="CDD" id="cd10912">
    <property type="entry name" value="PIN_YacP-like"/>
    <property type="match status" value="1"/>
</dbReference>
<evidence type="ECO:0000313" key="8">
    <source>
        <dbReference type="EMBL" id="QQR28757.1"/>
    </source>
</evidence>
<keyword evidence="4" id="KW-0046">Antibiotic resistance</keyword>
<protein>
    <submittedName>
        <fullName evidence="8">TetM/TetW/TetO/TetS family tetracycline resistance ribosomal protection protein</fullName>
    </submittedName>
    <submittedName>
        <fullName evidence="7">Translation elongation factor G</fullName>
    </submittedName>
</protein>
<dbReference type="GO" id="GO:0003746">
    <property type="term" value="F:translation elongation factor activity"/>
    <property type="evidence" value="ECO:0007669"/>
    <property type="project" value="UniProtKB-KW"/>
</dbReference>
<dbReference type="Pfam" id="PF03764">
    <property type="entry name" value="EFG_IV"/>
    <property type="match status" value="1"/>
</dbReference>
<dbReference type="InterPro" id="IPR010298">
    <property type="entry name" value="YacP-like"/>
</dbReference>
<dbReference type="PRINTS" id="PR00315">
    <property type="entry name" value="ELONGATNFCT"/>
</dbReference>
<keyword evidence="7" id="KW-0251">Elongation factor</keyword>
<evidence type="ECO:0000256" key="4">
    <source>
        <dbReference type="ARBA" id="ARBA00023251"/>
    </source>
</evidence>
<evidence type="ECO:0000256" key="3">
    <source>
        <dbReference type="ARBA" id="ARBA00023134"/>
    </source>
</evidence>
<dbReference type="CDD" id="cd03711">
    <property type="entry name" value="Tet_C"/>
    <property type="match status" value="1"/>
</dbReference>
<dbReference type="KEGG" id="amur:ADH66_01635"/>
<dbReference type="AlphaFoldDB" id="A0A1Z2XM12"/>
<dbReference type="Proteomes" id="UP000596035">
    <property type="component" value="Chromosome"/>
</dbReference>
<keyword evidence="3" id="KW-0342">GTP-binding</keyword>
<dbReference type="InterPro" id="IPR000795">
    <property type="entry name" value="T_Tr_GTP-bd_dom"/>
</dbReference>
<dbReference type="GO" id="GO:0005525">
    <property type="term" value="F:GTP binding"/>
    <property type="evidence" value="ECO:0007669"/>
    <property type="project" value="UniProtKB-KW"/>
</dbReference>
<reference evidence="8 10" key="3">
    <citation type="submission" date="2020-11" db="EMBL/GenBank/DDBJ databases">
        <title>Closed and high quality bacterial genomes of the OMM12 community.</title>
        <authorList>
            <person name="Marbouty M."/>
            <person name="Lamy-Besnier Q."/>
            <person name="Debarbieux L."/>
            <person name="Koszul R."/>
        </authorList>
    </citation>
    <scope>NUCLEOTIDE SEQUENCE [LARGE SCALE GENOMIC DNA]</scope>
    <source>
        <strain evidence="8 10">KB18</strain>
    </source>
</reference>
<reference evidence="9" key="2">
    <citation type="submission" date="2017-05" db="EMBL/GenBank/DDBJ databases">
        <title>Improved OligoMM genomes.</title>
        <authorList>
            <person name="Garzetti D."/>
        </authorList>
    </citation>
    <scope>NUCLEOTIDE SEQUENCE [LARGE SCALE GENOMIC DNA]</scope>
    <source>
        <strain evidence="9">KB18</strain>
    </source>
</reference>
<dbReference type="InterPro" id="IPR009000">
    <property type="entry name" value="Transl_B-barrel_sf"/>
</dbReference>
<organism evidence="8 10">
    <name type="scientific">Acutalibacter muris</name>
    <dbReference type="NCBI Taxonomy" id="1796620"/>
    <lineage>
        <taxon>Bacteria</taxon>
        <taxon>Bacillati</taxon>
        <taxon>Bacillota</taxon>
        <taxon>Clostridia</taxon>
        <taxon>Eubacteriales</taxon>
        <taxon>Acutalibacteraceae</taxon>
        <taxon>Acutalibacter</taxon>
    </lineage>
</organism>
<dbReference type="Gene3D" id="3.40.50.300">
    <property type="entry name" value="P-loop containing nucleotide triphosphate hydrolases"/>
    <property type="match status" value="1"/>
</dbReference>
<dbReference type="InterPro" id="IPR035647">
    <property type="entry name" value="EFG_III/V"/>
</dbReference>
<dbReference type="Pfam" id="PF00679">
    <property type="entry name" value="EFG_C"/>
    <property type="match status" value="1"/>
</dbReference>
<dbReference type="InterPro" id="IPR005517">
    <property type="entry name" value="Transl_elong_EFG/EF2_IV"/>
</dbReference>
<proteinExistence type="predicted"/>
<dbReference type="GO" id="GO:0032790">
    <property type="term" value="P:ribosome disassembly"/>
    <property type="evidence" value="ECO:0007669"/>
    <property type="project" value="TreeGrafter"/>
</dbReference>
<evidence type="ECO:0000313" key="9">
    <source>
        <dbReference type="Proteomes" id="UP000196710"/>
    </source>
</evidence>